<dbReference type="InterPro" id="IPR041490">
    <property type="entry name" value="KstR2_TetR_C"/>
</dbReference>
<organism evidence="4 5">
    <name type="scientific">Cryptosporangium minutisporangium</name>
    <dbReference type="NCBI Taxonomy" id="113569"/>
    <lineage>
        <taxon>Bacteria</taxon>
        <taxon>Bacillati</taxon>
        <taxon>Actinomycetota</taxon>
        <taxon>Actinomycetes</taxon>
        <taxon>Cryptosporangiales</taxon>
        <taxon>Cryptosporangiaceae</taxon>
        <taxon>Cryptosporangium</taxon>
    </lineage>
</organism>
<dbReference type="InterPro" id="IPR050109">
    <property type="entry name" value="HTH-type_TetR-like_transc_reg"/>
</dbReference>
<dbReference type="RefSeq" id="WP_345731503.1">
    <property type="nucleotide sequence ID" value="NZ_BAAAYN010000043.1"/>
</dbReference>
<feature type="domain" description="HTH tetR-type" evidence="3">
    <location>
        <begin position="10"/>
        <end position="70"/>
    </location>
</feature>
<accession>A0ABP6T6F9</accession>
<protein>
    <submittedName>
        <fullName evidence="4">TetR/AcrR family transcriptional regulator</fullName>
    </submittedName>
</protein>
<dbReference type="PRINTS" id="PR00455">
    <property type="entry name" value="HTHTETR"/>
</dbReference>
<evidence type="ECO:0000313" key="5">
    <source>
        <dbReference type="Proteomes" id="UP001501676"/>
    </source>
</evidence>
<gene>
    <name evidence="4" type="ORF">GCM10020369_58880</name>
</gene>
<comment type="caution">
    <text evidence="4">The sequence shown here is derived from an EMBL/GenBank/DDBJ whole genome shotgun (WGS) entry which is preliminary data.</text>
</comment>
<keyword evidence="1 2" id="KW-0238">DNA-binding</keyword>
<evidence type="ECO:0000256" key="2">
    <source>
        <dbReference type="PROSITE-ProRule" id="PRU00335"/>
    </source>
</evidence>
<name>A0ABP6T6F9_9ACTN</name>
<dbReference type="PROSITE" id="PS50977">
    <property type="entry name" value="HTH_TETR_2"/>
    <property type="match status" value="1"/>
</dbReference>
<dbReference type="PANTHER" id="PTHR30055:SF200">
    <property type="entry name" value="HTH-TYPE TRANSCRIPTIONAL REPRESSOR BDCR"/>
    <property type="match status" value="1"/>
</dbReference>
<dbReference type="InterPro" id="IPR009057">
    <property type="entry name" value="Homeodomain-like_sf"/>
</dbReference>
<evidence type="ECO:0000313" key="4">
    <source>
        <dbReference type="EMBL" id="GAA3393420.1"/>
    </source>
</evidence>
<dbReference type="Gene3D" id="1.10.357.10">
    <property type="entry name" value="Tetracycline Repressor, domain 2"/>
    <property type="match status" value="1"/>
</dbReference>
<reference evidence="5" key="1">
    <citation type="journal article" date="2019" name="Int. J. Syst. Evol. Microbiol.">
        <title>The Global Catalogue of Microorganisms (GCM) 10K type strain sequencing project: providing services to taxonomists for standard genome sequencing and annotation.</title>
        <authorList>
            <consortium name="The Broad Institute Genomics Platform"/>
            <consortium name="The Broad Institute Genome Sequencing Center for Infectious Disease"/>
            <person name="Wu L."/>
            <person name="Ma J."/>
        </authorList>
    </citation>
    <scope>NUCLEOTIDE SEQUENCE [LARGE SCALE GENOMIC DNA]</scope>
    <source>
        <strain evidence="5">JCM 9458</strain>
    </source>
</reference>
<dbReference type="InterPro" id="IPR001647">
    <property type="entry name" value="HTH_TetR"/>
</dbReference>
<keyword evidence="5" id="KW-1185">Reference proteome</keyword>
<feature type="DNA-binding region" description="H-T-H motif" evidence="2">
    <location>
        <begin position="33"/>
        <end position="52"/>
    </location>
</feature>
<evidence type="ECO:0000256" key="1">
    <source>
        <dbReference type="ARBA" id="ARBA00023125"/>
    </source>
</evidence>
<dbReference type="Proteomes" id="UP001501676">
    <property type="component" value="Unassembled WGS sequence"/>
</dbReference>
<proteinExistence type="predicted"/>
<dbReference type="EMBL" id="BAAAYN010000043">
    <property type="protein sequence ID" value="GAA3393420.1"/>
    <property type="molecule type" value="Genomic_DNA"/>
</dbReference>
<sequence>MTRETPVLRTDPVQRLLGAATEAFAERGFHATTTRDIAGRAGMSPAALYVHFRSKEEVLYHIALRGHREARQIVADAPAGLATHAERLRAMVHDFACWHAGEHTMGRVVQYELDALDPAHRTEVVLLREQIESDVLGEISAGIATGEFGTPDAKGATLVLLSLCVDVARWYRPDGRLSPAEIGDLYGNTALRVVAAR</sequence>
<dbReference type="SUPFAM" id="SSF48498">
    <property type="entry name" value="Tetracyclin repressor-like, C-terminal domain"/>
    <property type="match status" value="1"/>
</dbReference>
<dbReference type="SUPFAM" id="SSF46689">
    <property type="entry name" value="Homeodomain-like"/>
    <property type="match status" value="1"/>
</dbReference>
<evidence type="ECO:0000259" key="3">
    <source>
        <dbReference type="PROSITE" id="PS50977"/>
    </source>
</evidence>
<dbReference type="Pfam" id="PF00440">
    <property type="entry name" value="TetR_N"/>
    <property type="match status" value="1"/>
</dbReference>
<dbReference type="PANTHER" id="PTHR30055">
    <property type="entry name" value="HTH-TYPE TRANSCRIPTIONAL REGULATOR RUTR"/>
    <property type="match status" value="1"/>
</dbReference>
<dbReference type="InterPro" id="IPR036271">
    <property type="entry name" value="Tet_transcr_reg_TetR-rel_C_sf"/>
</dbReference>
<dbReference type="Pfam" id="PF17932">
    <property type="entry name" value="TetR_C_24"/>
    <property type="match status" value="1"/>
</dbReference>